<keyword evidence="4" id="KW-0808">Transferase</keyword>
<keyword evidence="2" id="KW-0596">Phosphopantetheine</keyword>
<dbReference type="Proteomes" id="UP000261174">
    <property type="component" value="Unassembled WGS sequence"/>
</dbReference>
<dbReference type="Gene3D" id="3.30.70.3290">
    <property type="match status" value="1"/>
</dbReference>
<dbReference type="SUPFAM" id="SSF56801">
    <property type="entry name" value="Acetyl-CoA synthetase-like"/>
    <property type="match status" value="1"/>
</dbReference>
<dbReference type="InterPro" id="IPR018201">
    <property type="entry name" value="Ketoacyl_synth_AS"/>
</dbReference>
<comment type="cofactor">
    <cofactor evidence="1">
        <name>pantetheine 4'-phosphate</name>
        <dbReference type="ChEBI" id="CHEBI:47942"/>
    </cofactor>
</comment>
<dbReference type="CDD" id="cd08953">
    <property type="entry name" value="KR_2_SDR_x"/>
    <property type="match status" value="1"/>
</dbReference>
<dbReference type="InterPro" id="IPR020845">
    <property type="entry name" value="AMP-binding_CS"/>
</dbReference>
<keyword evidence="9" id="KW-1185">Reference proteome</keyword>
<dbReference type="SUPFAM" id="SSF52777">
    <property type="entry name" value="CoA-dependent acyltransferases"/>
    <property type="match status" value="2"/>
</dbReference>
<dbReference type="GO" id="GO:0031177">
    <property type="term" value="F:phosphopantetheine binding"/>
    <property type="evidence" value="ECO:0007669"/>
    <property type="project" value="InterPro"/>
</dbReference>
<name>A0A3E1P0I0_9BACT</name>
<dbReference type="Pfam" id="PF00501">
    <property type="entry name" value="AMP-binding"/>
    <property type="match status" value="1"/>
</dbReference>
<dbReference type="FunFam" id="3.40.50.980:FF:000001">
    <property type="entry name" value="Non-ribosomal peptide synthetase"/>
    <property type="match status" value="1"/>
</dbReference>
<evidence type="ECO:0000313" key="9">
    <source>
        <dbReference type="Proteomes" id="UP000261174"/>
    </source>
</evidence>
<dbReference type="Gene3D" id="3.30.559.30">
    <property type="entry name" value="Nonribosomal peptide synthetase, condensation domain"/>
    <property type="match status" value="1"/>
</dbReference>
<dbReference type="InterPro" id="IPR001242">
    <property type="entry name" value="Condensation_dom"/>
</dbReference>
<dbReference type="InterPro" id="IPR020841">
    <property type="entry name" value="PKS_Beta-ketoAc_synthase_dom"/>
</dbReference>
<dbReference type="Gene3D" id="3.40.366.10">
    <property type="entry name" value="Malonyl-Coenzyme A Acyl Carrier Protein, domain 2"/>
    <property type="match status" value="1"/>
</dbReference>
<dbReference type="SUPFAM" id="SSF53901">
    <property type="entry name" value="Thiolase-like"/>
    <property type="match status" value="1"/>
</dbReference>
<dbReference type="InterPro" id="IPR023213">
    <property type="entry name" value="CAT-like_dom_sf"/>
</dbReference>
<dbReference type="OrthoDB" id="9778690at2"/>
<dbReference type="RefSeq" id="WP_116854431.1">
    <property type="nucleotide sequence ID" value="NZ_QTJV01000006.1"/>
</dbReference>
<reference evidence="8 9" key="1">
    <citation type="submission" date="2018-08" db="EMBL/GenBank/DDBJ databases">
        <title>Chitinophaga sp. K20C18050901, a novel bacterium isolated from forest soil.</title>
        <authorList>
            <person name="Wang C."/>
        </authorList>
    </citation>
    <scope>NUCLEOTIDE SEQUENCE [LARGE SCALE GENOMIC DNA]</scope>
    <source>
        <strain evidence="8 9">K20C18050901</strain>
    </source>
</reference>
<feature type="domain" description="Ketosynthase family 3 (KS3)" evidence="7">
    <location>
        <begin position="9"/>
        <end position="435"/>
    </location>
</feature>
<dbReference type="InterPro" id="IPR010071">
    <property type="entry name" value="AA_adenyl_dom"/>
</dbReference>
<evidence type="ECO:0000259" key="6">
    <source>
        <dbReference type="PROSITE" id="PS50075"/>
    </source>
</evidence>
<dbReference type="Gene3D" id="3.40.50.12780">
    <property type="entry name" value="N-terminal domain of ligase-like"/>
    <property type="match status" value="1"/>
</dbReference>
<dbReference type="InterPro" id="IPR000873">
    <property type="entry name" value="AMP-dep_synth/lig_dom"/>
</dbReference>
<dbReference type="CDD" id="cd19531">
    <property type="entry name" value="LCL_NRPS-like"/>
    <property type="match status" value="1"/>
</dbReference>
<dbReference type="SMART" id="SM00825">
    <property type="entry name" value="PKS_KS"/>
    <property type="match status" value="1"/>
</dbReference>
<organism evidence="8 9">
    <name type="scientific">Chitinophaga silvisoli</name>
    <dbReference type="NCBI Taxonomy" id="2291814"/>
    <lineage>
        <taxon>Bacteria</taxon>
        <taxon>Pseudomonadati</taxon>
        <taxon>Bacteroidota</taxon>
        <taxon>Chitinophagia</taxon>
        <taxon>Chitinophagales</taxon>
        <taxon>Chitinophagaceae</taxon>
        <taxon>Chitinophaga</taxon>
    </lineage>
</organism>
<proteinExistence type="inferred from homology"/>
<dbReference type="Gene3D" id="3.30.559.10">
    <property type="entry name" value="Chloramphenicol acetyltransferase-like domain"/>
    <property type="match status" value="1"/>
</dbReference>
<protein>
    <submittedName>
        <fullName evidence="8">Amino acid adenylation domain-containing protein</fullName>
    </submittedName>
</protein>
<evidence type="ECO:0000256" key="3">
    <source>
        <dbReference type="ARBA" id="ARBA00022553"/>
    </source>
</evidence>
<dbReference type="Pfam" id="PF00550">
    <property type="entry name" value="PP-binding"/>
    <property type="match status" value="2"/>
</dbReference>
<dbReference type="PANTHER" id="PTHR43775:SF51">
    <property type="entry name" value="INACTIVE PHENOLPHTHIOCEROL SYNTHESIS POLYKETIDE SYNTHASE TYPE I PKS1-RELATED"/>
    <property type="match status" value="1"/>
</dbReference>
<feature type="domain" description="Carrier" evidence="6">
    <location>
        <begin position="2367"/>
        <end position="2442"/>
    </location>
</feature>
<dbReference type="InterPro" id="IPR025110">
    <property type="entry name" value="AMP-bd_C"/>
</dbReference>
<dbReference type="InterPro" id="IPR045851">
    <property type="entry name" value="AMP-bd_C_sf"/>
</dbReference>
<dbReference type="InterPro" id="IPR016039">
    <property type="entry name" value="Thiolase-like"/>
</dbReference>
<dbReference type="InterPro" id="IPR050091">
    <property type="entry name" value="PKS_NRPS_Biosynth_Enz"/>
</dbReference>
<dbReference type="InterPro" id="IPR016036">
    <property type="entry name" value="Malonyl_transacylase_ACP-bd"/>
</dbReference>
<dbReference type="PROSITE" id="PS52004">
    <property type="entry name" value="KS3_2"/>
    <property type="match status" value="1"/>
</dbReference>
<evidence type="ECO:0000313" key="8">
    <source>
        <dbReference type="EMBL" id="RFM33508.1"/>
    </source>
</evidence>
<dbReference type="PROSITE" id="PS50075">
    <property type="entry name" value="CARRIER"/>
    <property type="match status" value="2"/>
</dbReference>
<sequence>MTAVKKYDGLEIAVIGMSAQFPGSNNYLEYWENLKSGRESIKTFSDEELRLSGVPEHLLKNESFVKAQGVVEGKEHFDHAFFGYSAEEAAFMDPQIRMFHEHCWKALEDAGYASMTGSKKIGLFAGASINDNWKIYAHSKAADSTLDPFYLNMIMSQHFISTLVAYKLNLRGPSYYVDTACSTSLSAIHLASRSLLTRECNMALAGGICIRTAKRKGYLYRPDMIASKDGHCRAFDEEASGTASGEGVGIVVLKKLSEAMKDGDHIYAIIKASVVNNDGNFKVGYTAPSVKGQAECIAAAHKLAGVSAQSISYIEAHGTGTALGDPIEIRGLNEAFATGGDQKFCAIGSVKTNIGHLDAAAGVAGLIKTVLALKYQQLPASLHFQKANPEIDFDGGPFYVNTRLQQWQRKGDTPLRAGVSSLGIGGTNAHAVLEEAPEQPQSIAGRRYKILPLSARTSQSLTQFTTQLQHFINKEQVNVADMAYTLQVGRRHFTYRLPLVCEDAATALSVPGLSERIVREAGPLGKTVFMFPGQGSQYAGMGTDLYNHEPVFRQHMDAGFALITKLTGENYQAVLTDAARINDTRYAQPLIFLFEYSLSRLLISWGIRPSYMIGHSIGEYVAACISGVFSFEDALHLLVRRGEMMAALPPGAMLSVGLDEEAVKPFLGKGISLAAVNSARQVVLSGDLDAIALLEQQLKAADVAFVRLHTSHAFHSAMQDIILPAYQRLLKSIHFGKIEIPFVSNLTGKLITSEALSPAYWVRHLRETVRFSDGIQTLLSAGDNPVFIELGARTLVPLLQKRGGLSVSLLRSPKEDRADDAYLLEGVAKLWAHGLPVDWTAFNEGETRRRVSLPTYCFEPVKYPAEVDVFADGLLSAMSDSGKELKDWVYYPTWKRSEQPLIETEKKQYLFFTANNKLSQALCAELDNVKQIHKGEDYMQVLSSLQSPADIIYGWSLEEDDPLKQYFELADVIKAASQFSVQRLTVLTNSLHQVYGDEQGAYSQSLLLGLLQVVPQEYGLSCTNIDLDEHVSARLLAAVLNNSQDRMLAIRKGHLWIYGHERNKRTIANTQSRIKEGGTYLITGGLGNAGYVLARHLASRFKARLVLIGRQVLNDGSKASERLLKLQETGAAITYYSADISDADAIETIVSGTGHIDGVIHAAGIVDYRYFEPLSSLSSENTLKVLSPKMQGLETLYTVFKDRHPDFVWITSSLSGVLGGLGYATYAAANLYMDHLVSARKADLPGWISVALSGLTFTSEDAAKDNASLSPEELVSLFDWSIGLQHTPQITIYKGDLATRIQQVYTAPQKIVEDIPVTERPSLSTTYIAAATPTEEKLIILYEQFFGISGIGTADNFFELGGDSLKAMILLKRIKHEFNVNPSLKDFFELRTIKGVADYIQATGKGPEENKILNIPAAVIDTSYPLSSSQRRLWILSQFDDSNAAYNLSGRYRFEGNLHIPALETAFDTLIDRHEILRTVFREDAQGEIKQFVLPAKDLRFSLLQHDLRNDPDQVNHLVTKELVKPFDLSTGPLLRAALFRLTDDAWGFVYVMHHIISDGWSMDILMKELLQLYNGFVHGTTHLLPPLRIQYKDYASWQQDHMTGKTLSDHADYWKKQFEGELPVLQLPIEGPRPGVKTYNGGMIRRKISQAHTQDFKSLLQQEGSTLFMGLLATVNALLYRYTTQEDIIIGSPIAGREHADLEDQIGFYVNTLALRTRFSGQESFRSLLEKVRQLTLEAYEHQMYPFDELVDQLSLQRDVSRNPLFDIMVVLLNTRINNTEAAQLHDVKVKDFDNGGHQISKFDLTFNFAESEQEELFYTIEYNSDLFKLHDIEKLSEHFECLLDAIIKHAGQPLYSLHYIREEELQLLSIFGKGPEISFPETQTILHLFEQQVKNTPDTIALLSGDVELTYAMLNTQANRLAWYLKNTYSIAPDELVGVKLQRNEWLIISLLAVLKAGAAYVPIDPAYPAERVEYMLNDSRCKLMIDNEELEKFKAAALPDDPGNPDIIIKASDLAYVIYTSGSTGNPKGVMIEHQNVHSFVQWAATEFKDADFDVVFAVTSVCFDLSVFEIFYSLCFGKKVRILENALLINDYLNVHAKILLNTVPAVVGALLNEHADLANVKVLNMAGEPIPQQIIAGLDLRQIEVRNLYGPSEYTTYSTIYRITKNSKVLIGVPIANTTIYILDSNGQQQPIGIPGEIAIRGAGLSRGYINKPGLTAEKFIPDPSGQSGKVYMTGDLGRWLPDGNIEFLGRKDDQVKVRGYRIEPGEIETILEKHPDLESAVVIVKKDKDGNRGLTAYLVGKKELNTTEIRAYLGSILPPYMLPDHYVQLTSLPVTPSGKIDKKVLSAMNTPALSGAAEYMAPRNETEEKLVQIWQEILGIEKVGIQDNFFDLGGNSFKMMKMLGLIRKTFDRKIPLVLVFRLPNIKALVDYLHSDGKDSHTQSDHDARTGLNIMEETFKLLNHVNN</sequence>
<dbReference type="SMART" id="SM00823">
    <property type="entry name" value="PKS_PP"/>
    <property type="match status" value="2"/>
</dbReference>
<dbReference type="Gene3D" id="3.40.47.10">
    <property type="match status" value="1"/>
</dbReference>
<dbReference type="PANTHER" id="PTHR43775">
    <property type="entry name" value="FATTY ACID SYNTHASE"/>
    <property type="match status" value="1"/>
</dbReference>
<dbReference type="PROSITE" id="PS00606">
    <property type="entry name" value="KS3_1"/>
    <property type="match status" value="1"/>
</dbReference>
<evidence type="ECO:0000256" key="2">
    <source>
        <dbReference type="ARBA" id="ARBA00022450"/>
    </source>
</evidence>
<dbReference type="InterPro" id="IPR016035">
    <property type="entry name" value="Acyl_Trfase/lysoPLipase"/>
</dbReference>
<dbReference type="InterPro" id="IPR009081">
    <property type="entry name" value="PP-bd_ACP"/>
</dbReference>
<dbReference type="Pfam" id="PF00109">
    <property type="entry name" value="ketoacyl-synt"/>
    <property type="match status" value="1"/>
</dbReference>
<evidence type="ECO:0000259" key="7">
    <source>
        <dbReference type="PROSITE" id="PS52004"/>
    </source>
</evidence>
<dbReference type="Pfam" id="PF00668">
    <property type="entry name" value="Condensation"/>
    <property type="match status" value="1"/>
</dbReference>
<dbReference type="InterPro" id="IPR020806">
    <property type="entry name" value="PKS_PP-bd"/>
</dbReference>
<dbReference type="EMBL" id="QTJV01000006">
    <property type="protein sequence ID" value="RFM33508.1"/>
    <property type="molecule type" value="Genomic_DNA"/>
</dbReference>
<dbReference type="InterPro" id="IPR001227">
    <property type="entry name" value="Ac_transferase_dom_sf"/>
</dbReference>
<dbReference type="Pfam" id="PF02801">
    <property type="entry name" value="Ketoacyl-synt_C"/>
    <property type="match status" value="1"/>
</dbReference>
<gene>
    <name evidence="8" type="ORF">DXN04_16230</name>
</gene>
<dbReference type="SUPFAM" id="SSF52151">
    <property type="entry name" value="FabD/lysophospholipase-like"/>
    <property type="match status" value="1"/>
</dbReference>
<dbReference type="InterPro" id="IPR036736">
    <property type="entry name" value="ACP-like_sf"/>
</dbReference>
<dbReference type="CDD" id="cd00833">
    <property type="entry name" value="PKS"/>
    <property type="match status" value="1"/>
</dbReference>
<dbReference type="Gene3D" id="3.40.50.720">
    <property type="entry name" value="NAD(P)-binding Rossmann-like Domain"/>
    <property type="match status" value="1"/>
</dbReference>
<evidence type="ECO:0000256" key="4">
    <source>
        <dbReference type="ARBA" id="ARBA00022679"/>
    </source>
</evidence>
<dbReference type="Gene3D" id="3.30.300.30">
    <property type="match status" value="1"/>
</dbReference>
<dbReference type="Pfam" id="PF00698">
    <property type="entry name" value="Acyl_transf_1"/>
    <property type="match status" value="1"/>
</dbReference>
<dbReference type="InterPro" id="IPR014030">
    <property type="entry name" value="Ketoacyl_synth_N"/>
</dbReference>
<dbReference type="GO" id="GO:0006633">
    <property type="term" value="P:fatty acid biosynthetic process"/>
    <property type="evidence" value="ECO:0007669"/>
    <property type="project" value="InterPro"/>
</dbReference>
<dbReference type="InterPro" id="IPR042099">
    <property type="entry name" value="ANL_N_sf"/>
</dbReference>
<dbReference type="Pfam" id="PF13193">
    <property type="entry name" value="AMP-binding_C"/>
    <property type="match status" value="1"/>
</dbReference>
<dbReference type="Gene3D" id="1.10.1200.10">
    <property type="entry name" value="ACP-like"/>
    <property type="match status" value="2"/>
</dbReference>
<comment type="caution">
    <text evidence="8">The sequence shown here is derived from an EMBL/GenBank/DDBJ whole genome shotgun (WGS) entry which is preliminary data.</text>
</comment>
<dbReference type="SUPFAM" id="SSF51735">
    <property type="entry name" value="NAD(P)-binding Rossmann-fold domains"/>
    <property type="match status" value="2"/>
</dbReference>
<dbReference type="GO" id="GO:0004315">
    <property type="term" value="F:3-oxoacyl-[acyl-carrier-protein] synthase activity"/>
    <property type="evidence" value="ECO:0007669"/>
    <property type="project" value="InterPro"/>
</dbReference>
<dbReference type="Pfam" id="PF22621">
    <property type="entry name" value="CurL-like_PKS_C"/>
    <property type="match status" value="1"/>
</dbReference>
<dbReference type="SUPFAM" id="SSF55048">
    <property type="entry name" value="Probable ACP-binding domain of malonyl-CoA ACP transacylase"/>
    <property type="match status" value="1"/>
</dbReference>
<keyword evidence="3" id="KW-0597">Phosphoprotein</keyword>
<dbReference type="InterPro" id="IPR036291">
    <property type="entry name" value="NAD(P)-bd_dom_sf"/>
</dbReference>
<dbReference type="FunFam" id="1.10.1200.10:FF:000005">
    <property type="entry name" value="Nonribosomal peptide synthetase 1"/>
    <property type="match status" value="1"/>
</dbReference>
<evidence type="ECO:0000256" key="5">
    <source>
        <dbReference type="ARBA" id="ARBA00029443"/>
    </source>
</evidence>
<dbReference type="InterPro" id="IPR014031">
    <property type="entry name" value="Ketoacyl_synth_C"/>
</dbReference>
<dbReference type="NCBIfam" id="TIGR01733">
    <property type="entry name" value="AA-adenyl-dom"/>
    <property type="match status" value="1"/>
</dbReference>
<dbReference type="Pfam" id="PF08659">
    <property type="entry name" value="KR"/>
    <property type="match status" value="1"/>
</dbReference>
<comment type="similarity">
    <text evidence="5">In the C-terminal section; belongs to the NRP synthetase family.</text>
</comment>
<feature type="domain" description="Carrier" evidence="6">
    <location>
        <begin position="1329"/>
        <end position="1404"/>
    </location>
</feature>
<dbReference type="CDD" id="cd05930">
    <property type="entry name" value="A_NRPS"/>
    <property type="match status" value="1"/>
</dbReference>
<dbReference type="SUPFAM" id="SSF47336">
    <property type="entry name" value="ACP-like"/>
    <property type="match status" value="2"/>
</dbReference>
<dbReference type="InterPro" id="IPR057326">
    <property type="entry name" value="KR_dom"/>
</dbReference>
<dbReference type="SMART" id="SM00827">
    <property type="entry name" value="PKS_AT"/>
    <property type="match status" value="1"/>
</dbReference>
<evidence type="ECO:0000256" key="1">
    <source>
        <dbReference type="ARBA" id="ARBA00001957"/>
    </source>
</evidence>
<dbReference type="GO" id="GO:0004312">
    <property type="term" value="F:fatty acid synthase activity"/>
    <property type="evidence" value="ECO:0007669"/>
    <property type="project" value="TreeGrafter"/>
</dbReference>
<dbReference type="InterPro" id="IPR014043">
    <property type="entry name" value="Acyl_transferase_dom"/>
</dbReference>
<accession>A0A3E1P0I0</accession>
<dbReference type="InterPro" id="IPR013968">
    <property type="entry name" value="PKS_KR"/>
</dbReference>
<dbReference type="Gene3D" id="1.10.1240.100">
    <property type="match status" value="1"/>
</dbReference>
<dbReference type="SMART" id="SM00822">
    <property type="entry name" value="PKS_KR"/>
    <property type="match status" value="1"/>
</dbReference>
<dbReference type="PROSITE" id="PS00455">
    <property type="entry name" value="AMP_BINDING"/>
    <property type="match status" value="1"/>
</dbReference>